<dbReference type="Pfam" id="PF00046">
    <property type="entry name" value="Homeodomain"/>
    <property type="match status" value="1"/>
</dbReference>
<dbReference type="AlphaFoldDB" id="A0A4D6LAF1"/>
<organism evidence="6 7">
    <name type="scientific">Vigna unguiculata</name>
    <name type="common">Cowpea</name>
    <dbReference type="NCBI Taxonomy" id="3917"/>
    <lineage>
        <taxon>Eukaryota</taxon>
        <taxon>Viridiplantae</taxon>
        <taxon>Streptophyta</taxon>
        <taxon>Embryophyta</taxon>
        <taxon>Tracheophyta</taxon>
        <taxon>Spermatophyta</taxon>
        <taxon>Magnoliopsida</taxon>
        <taxon>eudicotyledons</taxon>
        <taxon>Gunneridae</taxon>
        <taxon>Pentapetalae</taxon>
        <taxon>rosids</taxon>
        <taxon>fabids</taxon>
        <taxon>Fabales</taxon>
        <taxon>Fabaceae</taxon>
        <taxon>Papilionoideae</taxon>
        <taxon>50 kb inversion clade</taxon>
        <taxon>NPAAA clade</taxon>
        <taxon>indigoferoid/millettioid clade</taxon>
        <taxon>Phaseoleae</taxon>
        <taxon>Vigna</taxon>
    </lineage>
</organism>
<dbReference type="PROSITE" id="PS50071">
    <property type="entry name" value="HOMEOBOX_2"/>
    <property type="match status" value="1"/>
</dbReference>
<comment type="subcellular location">
    <subcellularLocation>
        <location evidence="1 2 3">Nucleus</location>
    </subcellularLocation>
</comment>
<dbReference type="Proteomes" id="UP000501690">
    <property type="component" value="Linkage Group LG3"/>
</dbReference>
<evidence type="ECO:0000259" key="5">
    <source>
        <dbReference type="PROSITE" id="PS50071"/>
    </source>
</evidence>
<feature type="compositionally biased region" description="Basic and acidic residues" evidence="4">
    <location>
        <begin position="63"/>
        <end position="78"/>
    </location>
</feature>
<name>A0A4D6LAF1_VIGUN</name>
<dbReference type="InterPro" id="IPR044559">
    <property type="entry name" value="WOX13-like"/>
</dbReference>
<dbReference type="Gene3D" id="1.10.10.60">
    <property type="entry name" value="Homeodomain-like"/>
    <property type="match status" value="1"/>
</dbReference>
<proteinExistence type="predicted"/>
<dbReference type="InterPro" id="IPR001356">
    <property type="entry name" value="HD"/>
</dbReference>
<evidence type="ECO:0000313" key="6">
    <source>
        <dbReference type="EMBL" id="QCD85541.1"/>
    </source>
</evidence>
<evidence type="ECO:0000313" key="7">
    <source>
        <dbReference type="Proteomes" id="UP000501690"/>
    </source>
</evidence>
<gene>
    <name evidence="6" type="ORF">DEO72_LG3g60</name>
</gene>
<evidence type="ECO:0000256" key="3">
    <source>
        <dbReference type="RuleBase" id="RU000682"/>
    </source>
</evidence>
<keyword evidence="2 3" id="KW-0371">Homeobox</keyword>
<keyword evidence="7" id="KW-1185">Reference proteome</keyword>
<evidence type="ECO:0000256" key="2">
    <source>
        <dbReference type="PROSITE-ProRule" id="PRU00108"/>
    </source>
</evidence>
<keyword evidence="2 3" id="KW-0539">Nucleus</keyword>
<feature type="DNA-binding region" description="Homeobox" evidence="2">
    <location>
        <begin position="3"/>
        <end position="57"/>
    </location>
</feature>
<protein>
    <recommendedName>
        <fullName evidence="5">Homeobox domain-containing protein</fullName>
    </recommendedName>
</protein>
<feature type="domain" description="Homeobox" evidence="5">
    <location>
        <begin position="1"/>
        <end position="56"/>
    </location>
</feature>
<sequence length="93" mass="10763">MPLQLQILERIFDEGNDTPSKQKIKEITIQLGQHDQISETHVYNWFQNIRGYSKKQLTPTSKPEAETKVESPREKNIRVESVQVAQGHVHPQS</sequence>
<dbReference type="GO" id="GO:0003700">
    <property type="term" value="F:DNA-binding transcription factor activity"/>
    <property type="evidence" value="ECO:0007669"/>
    <property type="project" value="InterPro"/>
</dbReference>
<dbReference type="InterPro" id="IPR009057">
    <property type="entry name" value="Homeodomain-like_sf"/>
</dbReference>
<dbReference type="PANTHER" id="PTHR46777">
    <property type="entry name" value="WUSCHEL-RELATED HOMEOBOX 13"/>
    <property type="match status" value="1"/>
</dbReference>
<evidence type="ECO:0000256" key="1">
    <source>
        <dbReference type="ARBA" id="ARBA00004123"/>
    </source>
</evidence>
<dbReference type="PANTHER" id="PTHR46777:SF16">
    <property type="entry name" value="TRANSCRIPTION FACTOR HOMOBOX-WOX FAMILY-RELATED"/>
    <property type="match status" value="1"/>
</dbReference>
<dbReference type="EMBL" id="CP039347">
    <property type="protein sequence ID" value="QCD85541.1"/>
    <property type="molecule type" value="Genomic_DNA"/>
</dbReference>
<reference evidence="6 7" key="1">
    <citation type="submission" date="2019-04" db="EMBL/GenBank/DDBJ databases">
        <title>An improved genome assembly and genetic linkage map for asparagus bean, Vigna unguiculata ssp. sesquipedialis.</title>
        <authorList>
            <person name="Xia Q."/>
            <person name="Zhang R."/>
            <person name="Dong Y."/>
        </authorList>
    </citation>
    <scope>NUCLEOTIDE SEQUENCE [LARGE SCALE GENOMIC DNA]</scope>
    <source>
        <tissue evidence="6">Leaf</tissue>
    </source>
</reference>
<keyword evidence="2 3" id="KW-0238">DNA-binding</keyword>
<evidence type="ECO:0000256" key="4">
    <source>
        <dbReference type="SAM" id="MobiDB-lite"/>
    </source>
</evidence>
<dbReference type="SUPFAM" id="SSF46689">
    <property type="entry name" value="Homeodomain-like"/>
    <property type="match status" value="1"/>
</dbReference>
<dbReference type="CDD" id="cd00086">
    <property type="entry name" value="homeodomain"/>
    <property type="match status" value="1"/>
</dbReference>
<accession>A0A4D6LAF1</accession>
<feature type="region of interest" description="Disordered" evidence="4">
    <location>
        <begin position="54"/>
        <end position="93"/>
    </location>
</feature>
<dbReference type="GO" id="GO:0005634">
    <property type="term" value="C:nucleus"/>
    <property type="evidence" value="ECO:0007669"/>
    <property type="project" value="UniProtKB-SubCell"/>
</dbReference>
<dbReference type="GO" id="GO:0003677">
    <property type="term" value="F:DNA binding"/>
    <property type="evidence" value="ECO:0007669"/>
    <property type="project" value="UniProtKB-UniRule"/>
</dbReference>